<feature type="transmembrane region" description="Helical" evidence="1">
    <location>
        <begin position="156"/>
        <end position="173"/>
    </location>
</feature>
<keyword evidence="3" id="KW-1185">Reference proteome</keyword>
<proteinExistence type="predicted"/>
<feature type="transmembrane region" description="Helical" evidence="1">
    <location>
        <begin position="242"/>
        <end position="261"/>
    </location>
</feature>
<protein>
    <submittedName>
        <fullName evidence="2">Predicted arabinose efflux permease, MFS family</fullName>
    </submittedName>
</protein>
<dbReference type="SUPFAM" id="SSF103473">
    <property type="entry name" value="MFS general substrate transporter"/>
    <property type="match status" value="1"/>
</dbReference>
<dbReference type="PANTHER" id="PTHR23530:SF1">
    <property type="entry name" value="PERMEASE, MAJOR FACILITATOR SUPERFAMILY-RELATED"/>
    <property type="match status" value="1"/>
</dbReference>
<organism evidence="2 3">
    <name type="scientific">Actinokineospora alba</name>
    <dbReference type="NCBI Taxonomy" id="504798"/>
    <lineage>
        <taxon>Bacteria</taxon>
        <taxon>Bacillati</taxon>
        <taxon>Actinomycetota</taxon>
        <taxon>Actinomycetes</taxon>
        <taxon>Pseudonocardiales</taxon>
        <taxon>Pseudonocardiaceae</taxon>
        <taxon>Actinokineospora</taxon>
    </lineage>
</organism>
<dbReference type="GO" id="GO:0022857">
    <property type="term" value="F:transmembrane transporter activity"/>
    <property type="evidence" value="ECO:0007669"/>
    <property type="project" value="InterPro"/>
</dbReference>
<evidence type="ECO:0000313" key="3">
    <source>
        <dbReference type="Proteomes" id="UP000199651"/>
    </source>
</evidence>
<feature type="transmembrane region" description="Helical" evidence="1">
    <location>
        <begin position="350"/>
        <end position="367"/>
    </location>
</feature>
<feature type="transmembrane region" description="Helical" evidence="1">
    <location>
        <begin position="37"/>
        <end position="56"/>
    </location>
</feature>
<feature type="transmembrane region" description="Helical" evidence="1">
    <location>
        <begin position="76"/>
        <end position="97"/>
    </location>
</feature>
<dbReference type="Gene3D" id="1.20.1250.20">
    <property type="entry name" value="MFS general substrate transporter like domains"/>
    <property type="match status" value="1"/>
</dbReference>
<feature type="transmembrane region" description="Helical" evidence="1">
    <location>
        <begin position="205"/>
        <end position="222"/>
    </location>
</feature>
<dbReference type="OrthoDB" id="350307at2"/>
<keyword evidence="1" id="KW-0472">Membrane</keyword>
<dbReference type="InterPro" id="IPR053160">
    <property type="entry name" value="MFS_DHA3_Transporter"/>
</dbReference>
<accession>A0A1H0FFT1</accession>
<dbReference type="Proteomes" id="UP000199651">
    <property type="component" value="Unassembled WGS sequence"/>
</dbReference>
<keyword evidence="1" id="KW-0812">Transmembrane</keyword>
<reference evidence="3" key="1">
    <citation type="submission" date="2016-10" db="EMBL/GenBank/DDBJ databases">
        <authorList>
            <person name="Varghese N."/>
            <person name="Submissions S."/>
        </authorList>
    </citation>
    <scope>NUCLEOTIDE SEQUENCE [LARGE SCALE GENOMIC DNA]</scope>
    <source>
        <strain evidence="3">IBRC-M 10655</strain>
    </source>
</reference>
<dbReference type="EMBL" id="FNJB01000001">
    <property type="protein sequence ID" value="SDN93361.1"/>
    <property type="molecule type" value="Genomic_DNA"/>
</dbReference>
<dbReference type="InterPro" id="IPR011701">
    <property type="entry name" value="MFS"/>
</dbReference>
<dbReference type="AlphaFoldDB" id="A0A1H0FFT1"/>
<feature type="transmembrane region" description="Helical" evidence="1">
    <location>
        <begin position="268"/>
        <end position="286"/>
    </location>
</feature>
<name>A0A1H0FFT1_9PSEU</name>
<evidence type="ECO:0000313" key="2">
    <source>
        <dbReference type="EMBL" id="SDN93361.1"/>
    </source>
</evidence>
<gene>
    <name evidence="2" type="ORF">SAMN05192558_101351</name>
</gene>
<dbReference type="InterPro" id="IPR036259">
    <property type="entry name" value="MFS_trans_sf"/>
</dbReference>
<dbReference type="Pfam" id="PF07690">
    <property type="entry name" value="MFS_1"/>
    <property type="match status" value="1"/>
</dbReference>
<dbReference type="PANTHER" id="PTHR23530">
    <property type="entry name" value="TRANSPORT PROTEIN-RELATED"/>
    <property type="match status" value="1"/>
</dbReference>
<sequence>MRVSLWWAALTYLVPIYPLYAVLFADTGLSGAEISLLFLIWSSVSILAEVPLGAVADRFSRRSSLVGASLLQALGYVLWITLPGFAGFAVGFVLWGLGGALESGAFEALLYDGLAAQGEESTFALVNGRVTAVNLLTELPTAALASGLFALGGYRLAAWVSVGVCLAAAWVASRFPEAVRGADGDELGYVEMLKVGLREAAANRVVRRAVIVVALLGGLDAFEEYFPLMALAWGVPAGWVPLAMVAIPLAGAAGAALGGFGSRLRTRTLGVLLGVAVAVLVVSGVLRSPAGLLVVAGFYGLYQLVLVVAEARLQDSIEGPARATVTSVAGIGIEVSALAVYGVWAVGEVFGVAALVALVALLLPRWLRQAPVVERLPQ</sequence>
<dbReference type="STRING" id="504798.SAMN05421871_103519"/>
<keyword evidence="1" id="KW-1133">Transmembrane helix</keyword>
<evidence type="ECO:0000256" key="1">
    <source>
        <dbReference type="SAM" id="Phobius"/>
    </source>
</evidence>